<evidence type="ECO:0000256" key="10">
    <source>
        <dbReference type="SAM" id="Phobius"/>
    </source>
</evidence>
<evidence type="ECO:0000256" key="7">
    <source>
        <dbReference type="ARBA" id="ARBA00023034"/>
    </source>
</evidence>
<evidence type="ECO:0000256" key="8">
    <source>
        <dbReference type="ARBA" id="ARBA00023136"/>
    </source>
</evidence>
<evidence type="ECO:0000256" key="1">
    <source>
        <dbReference type="ARBA" id="ARBA00004323"/>
    </source>
</evidence>
<keyword evidence="12" id="KW-1185">Reference proteome</keyword>
<evidence type="ECO:0000256" key="4">
    <source>
        <dbReference type="ARBA" id="ARBA00022692"/>
    </source>
</evidence>
<feature type="transmembrane region" description="Helical" evidence="10">
    <location>
        <begin position="20"/>
        <end position="39"/>
    </location>
</feature>
<evidence type="ECO:0000256" key="2">
    <source>
        <dbReference type="ARBA" id="ARBA00008124"/>
    </source>
</evidence>
<evidence type="ECO:0000313" key="11">
    <source>
        <dbReference type="EMBL" id="CAG5103904.1"/>
    </source>
</evidence>
<evidence type="ECO:0000313" key="12">
    <source>
        <dbReference type="Proteomes" id="UP001158576"/>
    </source>
</evidence>
<dbReference type="Pfam" id="PF06990">
    <property type="entry name" value="Gal-3-0_sulfotr"/>
    <property type="match status" value="1"/>
</dbReference>
<dbReference type="SUPFAM" id="SSF52540">
    <property type="entry name" value="P-loop containing nucleoside triphosphate hydrolases"/>
    <property type="match status" value="1"/>
</dbReference>
<gene>
    <name evidence="11" type="ORF">OKIOD_LOCUS9759</name>
</gene>
<dbReference type="InterPro" id="IPR027417">
    <property type="entry name" value="P-loop_NTPase"/>
</dbReference>
<keyword evidence="6 10" id="KW-1133">Transmembrane helix</keyword>
<dbReference type="Proteomes" id="UP001158576">
    <property type="component" value="Chromosome 1"/>
</dbReference>
<dbReference type="PANTHER" id="PTHR14647:SF87">
    <property type="entry name" value="PUTATIVE-RELATED"/>
    <property type="match status" value="1"/>
</dbReference>
<proteinExistence type="inferred from homology"/>
<sequence length="457" mass="53390">MSDGRKDRAMRIPFNRTNVILGTVLVICFAGVIHHLAVLRKIKVAFIQNERTQPKVSPLWSTKCKKPEGYVFLKKHKTASTTFRGIMANVGKNLSFDGEHNWLGPQGGCYPAPFGPTCWPYSEDGSHLEKIEALSYHFRWNLDYMPKLLENNRQNIRTITSIRDPLETYRSVFNYFYGAKRKGPHDKCDITCFGEPYWSLTKNENLTIGEFLDDLDDIYTDEAPYAFRTKSIQAYEMGMELKKMDDPKYVRQSLIEMDKQFDLVIITEHFWESIVLLAHLMCVEYSTLYREYANKKDYEVPPLTPKQMSNFEKYNKVDIELYNFFNASLHEKIDAFGRVRMRTEIILAKRAYQKCAKSKTDECLHNHHRPKGMPKKMEPRLKLSTFVDLMERYEGKCNHASNNAYVQAKKMLETGTWDNECEHGREMLENMVFDTKVPMSKDLPFIPQKGPNADYFK</sequence>
<keyword evidence="7" id="KW-0333">Golgi apparatus</keyword>
<dbReference type="PANTHER" id="PTHR14647">
    <property type="entry name" value="GALACTOSE-3-O-SULFOTRANSFERASE"/>
    <property type="match status" value="1"/>
</dbReference>
<accession>A0ABN7SLK9</accession>
<comment type="similarity">
    <text evidence="2">Belongs to the galactose-3-O-sulfotransferase family.</text>
</comment>
<evidence type="ECO:0000256" key="9">
    <source>
        <dbReference type="ARBA" id="ARBA00023180"/>
    </source>
</evidence>
<dbReference type="InterPro" id="IPR009729">
    <property type="entry name" value="Gal-3-0_sulfotransfrase"/>
</dbReference>
<keyword evidence="5" id="KW-0735">Signal-anchor</keyword>
<evidence type="ECO:0000256" key="3">
    <source>
        <dbReference type="ARBA" id="ARBA00022679"/>
    </source>
</evidence>
<organism evidence="11 12">
    <name type="scientific">Oikopleura dioica</name>
    <name type="common">Tunicate</name>
    <dbReference type="NCBI Taxonomy" id="34765"/>
    <lineage>
        <taxon>Eukaryota</taxon>
        <taxon>Metazoa</taxon>
        <taxon>Chordata</taxon>
        <taxon>Tunicata</taxon>
        <taxon>Appendicularia</taxon>
        <taxon>Copelata</taxon>
        <taxon>Oikopleuridae</taxon>
        <taxon>Oikopleura</taxon>
    </lineage>
</organism>
<keyword evidence="4 10" id="KW-0812">Transmembrane</keyword>
<keyword evidence="8 10" id="KW-0472">Membrane</keyword>
<keyword evidence="3" id="KW-0808">Transferase</keyword>
<name>A0ABN7SLK9_OIKDI</name>
<keyword evidence="9" id="KW-0325">Glycoprotein</keyword>
<evidence type="ECO:0000256" key="5">
    <source>
        <dbReference type="ARBA" id="ARBA00022968"/>
    </source>
</evidence>
<dbReference type="EMBL" id="OU015566">
    <property type="protein sequence ID" value="CAG5103904.1"/>
    <property type="molecule type" value="Genomic_DNA"/>
</dbReference>
<dbReference type="Gene3D" id="3.40.50.300">
    <property type="entry name" value="P-loop containing nucleotide triphosphate hydrolases"/>
    <property type="match status" value="1"/>
</dbReference>
<evidence type="ECO:0000256" key="6">
    <source>
        <dbReference type="ARBA" id="ARBA00022989"/>
    </source>
</evidence>
<reference evidence="11 12" key="1">
    <citation type="submission" date="2021-04" db="EMBL/GenBank/DDBJ databases">
        <authorList>
            <person name="Bliznina A."/>
        </authorList>
    </citation>
    <scope>NUCLEOTIDE SEQUENCE [LARGE SCALE GENOMIC DNA]</scope>
</reference>
<protein>
    <submittedName>
        <fullName evidence="11">Oidioi.mRNA.OKI2018_I69.chr1.g994.t1.cds</fullName>
    </submittedName>
</protein>
<comment type="subcellular location">
    <subcellularLocation>
        <location evidence="1">Golgi apparatus membrane</location>
        <topology evidence="1">Single-pass type II membrane protein</topology>
    </subcellularLocation>
</comment>